<evidence type="ECO:0000259" key="2">
    <source>
        <dbReference type="Pfam" id="PF11706"/>
    </source>
</evidence>
<evidence type="ECO:0000256" key="1">
    <source>
        <dbReference type="SAM" id="MobiDB-lite"/>
    </source>
</evidence>
<dbReference type="InterPro" id="IPR021005">
    <property type="entry name" value="Znf_CGNR"/>
</dbReference>
<dbReference type="EMBL" id="CP094528">
    <property type="protein sequence ID" value="UOE44709.1"/>
    <property type="molecule type" value="Genomic_DNA"/>
</dbReference>
<organism evidence="3 4">
    <name type="scientific">Agromyces larvae</name>
    <dbReference type="NCBI Taxonomy" id="2929802"/>
    <lineage>
        <taxon>Bacteria</taxon>
        <taxon>Bacillati</taxon>
        <taxon>Actinomycetota</taxon>
        <taxon>Actinomycetes</taxon>
        <taxon>Micrococcales</taxon>
        <taxon>Microbacteriaceae</taxon>
        <taxon>Agromyces</taxon>
    </lineage>
</organism>
<dbReference type="RefSeq" id="WP_243556721.1">
    <property type="nucleotide sequence ID" value="NZ_CP094528.1"/>
</dbReference>
<protein>
    <submittedName>
        <fullName evidence="3">CGNR zinc finger domain-containing protein</fullName>
    </submittedName>
</protein>
<dbReference type="Pfam" id="PF07336">
    <property type="entry name" value="ABATE"/>
    <property type="match status" value="1"/>
</dbReference>
<accession>A0ABY4C0K9</accession>
<dbReference type="SUPFAM" id="SSF160904">
    <property type="entry name" value="Jann2411-like"/>
    <property type="match status" value="1"/>
</dbReference>
<evidence type="ECO:0000313" key="3">
    <source>
        <dbReference type="EMBL" id="UOE44709.1"/>
    </source>
</evidence>
<proteinExistence type="predicted"/>
<keyword evidence="4" id="KW-1185">Reference proteome</keyword>
<gene>
    <name evidence="3" type="ORF">MTO99_02630</name>
</gene>
<sequence>MIFTHDTVAALGFMAALADTVPEASASGEDELETQAQLAALLDQWIYTGRRDGDARELDEVRAARDRLRHLWLLPRDEAVDEVNAILAEANALPRLVNHDDLGWHIHAVSFDSPLAQRILVEAAMSFVDVIRADGLDRLRECDADDCTGLFVDVSKNGSRRFCSTRCGNRMAVRAYRARANEEGAQPGQPASTRSITRASAASTVRR</sequence>
<dbReference type="InterPro" id="IPR023286">
    <property type="entry name" value="ABATE_dom_sf"/>
</dbReference>
<dbReference type="PANTHER" id="PTHR35525">
    <property type="entry name" value="BLL6575 PROTEIN"/>
    <property type="match status" value="1"/>
</dbReference>
<feature type="compositionally biased region" description="Low complexity" evidence="1">
    <location>
        <begin position="191"/>
        <end position="207"/>
    </location>
</feature>
<dbReference type="Gene3D" id="1.10.3300.10">
    <property type="entry name" value="Jann2411-like domain"/>
    <property type="match status" value="1"/>
</dbReference>
<dbReference type="Pfam" id="PF11706">
    <property type="entry name" value="zf-CGNR"/>
    <property type="match status" value="1"/>
</dbReference>
<reference evidence="3 4" key="1">
    <citation type="submission" date="2022-03" db="EMBL/GenBank/DDBJ databases">
        <title>Mucilaginibacter sp. isolated from the gut of Protaetia brevitarsis seulensis larvae.</title>
        <authorList>
            <person name="Won M."/>
            <person name="Kim S.-J."/>
            <person name="Kwon S.-W."/>
        </authorList>
    </citation>
    <scope>NUCLEOTIDE SEQUENCE [LARGE SCALE GENOMIC DNA]</scope>
    <source>
        <strain evidence="3 4">CFWR-12</strain>
    </source>
</reference>
<dbReference type="Proteomes" id="UP000832097">
    <property type="component" value="Chromosome"/>
</dbReference>
<evidence type="ECO:0000313" key="4">
    <source>
        <dbReference type="Proteomes" id="UP000832097"/>
    </source>
</evidence>
<dbReference type="PANTHER" id="PTHR35525:SF3">
    <property type="entry name" value="BLL6575 PROTEIN"/>
    <property type="match status" value="1"/>
</dbReference>
<feature type="region of interest" description="Disordered" evidence="1">
    <location>
        <begin position="180"/>
        <end position="207"/>
    </location>
</feature>
<dbReference type="InterPro" id="IPR010852">
    <property type="entry name" value="ABATE"/>
</dbReference>
<feature type="domain" description="Zinc finger CGNR" evidence="2">
    <location>
        <begin position="138"/>
        <end position="179"/>
    </location>
</feature>
<name>A0ABY4C0K9_9MICO</name>